<name>A0A9P6VGW0_9HELO</name>
<feature type="region of interest" description="Disordered" evidence="1">
    <location>
        <begin position="523"/>
        <end position="575"/>
    </location>
</feature>
<feature type="compositionally biased region" description="Acidic residues" evidence="1">
    <location>
        <begin position="523"/>
        <end position="532"/>
    </location>
</feature>
<sequence>MYTDTKSSYDFVKEPVQSAEDPELMLLHRKLRIQKDRLVSWGLEWSDPSQSPDIDESINKAGLSELVGSVMSTIKEILAEAEPLWQSSKRPSDEKIPVSEKSIDRKVSLITWDKSRFEDLVRDLTMSIDTLYDLSRTRQSARKASVLKASESSSAVQVKSPVLEERQFESTRMQTPQQIEPSSIIWPRDLKSMQPGMLSPAKAPRQIVFMRRPTSLPDARKMGAQSPPTVPVLLEYVPYDPIYSITGITPSMTRFEKLFAALSQAYISSERLLSGLLRLIGYFEEAEHSRFCLLYALPTHFGPVDIEFPRMPTIYILSDLLCSHSYEPSLEVKYRLAQNVANAVFDLHSKGVVHGNVLPSNVLFIENQTQSRNRMDLTQVTMRQSFLTSFDLFSDNATDISDAPAEVSLYRHPLDPRTTRYTRLTSESKSLDLYALAILLLEIGLWTTIGDIFPSVPTIPENTAGIFKQLASRCGSLYMKAVQSCWHAPEDELSQRARSDVMHQKVFWKVSKALDACCAIDEASDDENDSDDSPPIPSSPIMSSLPSTPMRRTLRDQKPPIIPSLSSSPSSDRKIDWSEKPLMQSYLKATSSMNEKTDWSEKPSVKPPSMYYNTPLVSRLSYPAPVQQAPKPSKPKLRTYPAIRINQEHLDYWHTGLMPHINHVLRGFYKKYPESVEISLESIGESSTTTKPTILVICTSVNKVRSILKKSLVYDKSTYGLKVCRGKVVRSRKNGVKRSMAVDGEVKPANGDHQERPANGASIGAYVGDRHLPPVSFGGLILVDDKPYGMTVHHMLDDPSDGEDEADNTAPILRSSAHFLDMPDLTHSESSVYSSGDEEFMYELSDYESDFSSDAGSETSDVESEHEDEDSDSEELEPGDIKGIPQGCGEEYRITQPAIDDVDDDFYPSPETKDEDHLDSFELGEVYASSGIRRRTENDVVHEIDWALFEFQKDRCPENNHIENGQRFCPVKDVYPVAVAPTSELSDLQVHCMARTSGLQSGRIMPGMVIVKIFGRQTPSSSYQVAGKLGIPGDSGAWVVDNEQGRACGHVLAWSSKKKVAYICPMDVLLRDIGETLHAQSISFPGGEDMYSAVSAPTSTTAPAPPSLATLDISEELSSFIRDLRLSPTPPDIEGVSTTELGAGHVSDDPKAFIPIKLRTRPDDIKLAQIPQNPHLDCVKAARMESWNQDSFTLREEQVDASDEDMIDRVERVKLAVNTV</sequence>
<feature type="region of interest" description="Disordered" evidence="1">
    <location>
        <begin position="848"/>
        <end position="888"/>
    </location>
</feature>
<dbReference type="InterPro" id="IPR011009">
    <property type="entry name" value="Kinase-like_dom_sf"/>
</dbReference>
<keyword evidence="4" id="KW-1185">Reference proteome</keyword>
<feature type="compositionally biased region" description="Low complexity" evidence="1">
    <location>
        <begin position="539"/>
        <end position="549"/>
    </location>
</feature>
<feature type="domain" description="Protein kinase" evidence="2">
    <location>
        <begin position="216"/>
        <end position="506"/>
    </location>
</feature>
<dbReference type="GO" id="GO:0005524">
    <property type="term" value="F:ATP binding"/>
    <property type="evidence" value="ECO:0007669"/>
    <property type="project" value="InterPro"/>
</dbReference>
<dbReference type="OrthoDB" id="5418235at2759"/>
<dbReference type="PROSITE" id="PS50011">
    <property type="entry name" value="PROTEIN_KINASE_DOM"/>
    <property type="match status" value="1"/>
</dbReference>
<reference evidence="3" key="1">
    <citation type="submission" date="2019-07" db="EMBL/GenBank/DDBJ databases">
        <title>Hyphodiscus hymeniophilus genome sequencing and assembly.</title>
        <authorList>
            <person name="Kramer G."/>
            <person name="Nodwell J."/>
        </authorList>
    </citation>
    <scope>NUCLEOTIDE SEQUENCE</scope>
    <source>
        <strain evidence="3">ATCC 34498</strain>
    </source>
</reference>
<dbReference type="GO" id="GO:0004672">
    <property type="term" value="F:protein kinase activity"/>
    <property type="evidence" value="ECO:0007669"/>
    <property type="project" value="InterPro"/>
</dbReference>
<evidence type="ECO:0000313" key="4">
    <source>
        <dbReference type="Proteomes" id="UP000785200"/>
    </source>
</evidence>
<accession>A0A9P6VGW0</accession>
<dbReference type="SUPFAM" id="SSF56112">
    <property type="entry name" value="Protein kinase-like (PK-like)"/>
    <property type="match status" value="1"/>
</dbReference>
<proteinExistence type="predicted"/>
<dbReference type="InterPro" id="IPR000719">
    <property type="entry name" value="Prot_kinase_dom"/>
</dbReference>
<organism evidence="3 4">
    <name type="scientific">Hyphodiscus hymeniophilus</name>
    <dbReference type="NCBI Taxonomy" id="353542"/>
    <lineage>
        <taxon>Eukaryota</taxon>
        <taxon>Fungi</taxon>
        <taxon>Dikarya</taxon>
        <taxon>Ascomycota</taxon>
        <taxon>Pezizomycotina</taxon>
        <taxon>Leotiomycetes</taxon>
        <taxon>Helotiales</taxon>
        <taxon>Hyphodiscaceae</taxon>
        <taxon>Hyphodiscus</taxon>
    </lineage>
</organism>
<evidence type="ECO:0000259" key="2">
    <source>
        <dbReference type="PROSITE" id="PS50011"/>
    </source>
</evidence>
<evidence type="ECO:0000313" key="3">
    <source>
        <dbReference type="EMBL" id="KAG0647693.1"/>
    </source>
</evidence>
<dbReference type="EMBL" id="VNKQ01000012">
    <property type="protein sequence ID" value="KAG0647693.1"/>
    <property type="molecule type" value="Genomic_DNA"/>
</dbReference>
<protein>
    <recommendedName>
        <fullName evidence="2">Protein kinase domain-containing protein</fullName>
    </recommendedName>
</protein>
<dbReference type="PANTHER" id="PTHR37542:SF2">
    <property type="entry name" value="PROTEIN KINASE DOMAIN-CONTAINING PROTEIN"/>
    <property type="match status" value="1"/>
</dbReference>
<comment type="caution">
    <text evidence="3">The sequence shown here is derived from an EMBL/GenBank/DDBJ whole genome shotgun (WGS) entry which is preliminary data.</text>
</comment>
<feature type="compositionally biased region" description="Acidic residues" evidence="1">
    <location>
        <begin position="860"/>
        <end position="878"/>
    </location>
</feature>
<dbReference type="AlphaFoldDB" id="A0A9P6VGW0"/>
<evidence type="ECO:0000256" key="1">
    <source>
        <dbReference type="SAM" id="MobiDB-lite"/>
    </source>
</evidence>
<dbReference type="PANTHER" id="PTHR37542">
    <property type="entry name" value="HELO DOMAIN-CONTAINING PROTEIN-RELATED"/>
    <property type="match status" value="1"/>
</dbReference>
<gene>
    <name evidence="3" type="ORF">D0Z07_6517</name>
</gene>
<dbReference type="Proteomes" id="UP000785200">
    <property type="component" value="Unassembled WGS sequence"/>
</dbReference>
<dbReference type="Gene3D" id="1.10.510.10">
    <property type="entry name" value="Transferase(Phosphotransferase) domain 1"/>
    <property type="match status" value="1"/>
</dbReference>